<evidence type="ECO:0000256" key="1">
    <source>
        <dbReference type="SAM" id="MobiDB-lite"/>
    </source>
</evidence>
<proteinExistence type="predicted"/>
<accession>A0AAD7SSH5</accession>
<dbReference type="AlphaFoldDB" id="A0AAD7SSH5"/>
<protein>
    <submittedName>
        <fullName evidence="2">Uncharacterized protein</fullName>
    </submittedName>
</protein>
<gene>
    <name evidence="2" type="ORF">AAFF_G00269020</name>
</gene>
<sequence>MNLPKVKVPDPPETNESKRARLCTPPPLQQQERELSPRIVGGPADVITAHWGSATRTRAIRSQSYGNTRVPPAAFFTNAEPRLLLRSRHRHGHGLLLATVSLPNLSGQPRPLGGKRLN</sequence>
<feature type="region of interest" description="Disordered" evidence="1">
    <location>
        <begin position="1"/>
        <end position="21"/>
    </location>
</feature>
<organism evidence="2 3">
    <name type="scientific">Aldrovandia affinis</name>
    <dbReference type="NCBI Taxonomy" id="143900"/>
    <lineage>
        <taxon>Eukaryota</taxon>
        <taxon>Metazoa</taxon>
        <taxon>Chordata</taxon>
        <taxon>Craniata</taxon>
        <taxon>Vertebrata</taxon>
        <taxon>Euteleostomi</taxon>
        <taxon>Actinopterygii</taxon>
        <taxon>Neopterygii</taxon>
        <taxon>Teleostei</taxon>
        <taxon>Notacanthiformes</taxon>
        <taxon>Halosauridae</taxon>
        <taxon>Aldrovandia</taxon>
    </lineage>
</organism>
<dbReference type="EMBL" id="JAINUG010000037">
    <property type="protein sequence ID" value="KAJ8407858.1"/>
    <property type="molecule type" value="Genomic_DNA"/>
</dbReference>
<reference evidence="2" key="1">
    <citation type="journal article" date="2023" name="Science">
        <title>Genome structures resolve the early diversification of teleost fishes.</title>
        <authorList>
            <person name="Parey E."/>
            <person name="Louis A."/>
            <person name="Montfort J."/>
            <person name="Bouchez O."/>
            <person name="Roques C."/>
            <person name="Iampietro C."/>
            <person name="Lluch J."/>
            <person name="Castinel A."/>
            <person name="Donnadieu C."/>
            <person name="Desvignes T."/>
            <person name="Floi Bucao C."/>
            <person name="Jouanno E."/>
            <person name="Wen M."/>
            <person name="Mejri S."/>
            <person name="Dirks R."/>
            <person name="Jansen H."/>
            <person name="Henkel C."/>
            <person name="Chen W.J."/>
            <person name="Zahm M."/>
            <person name="Cabau C."/>
            <person name="Klopp C."/>
            <person name="Thompson A.W."/>
            <person name="Robinson-Rechavi M."/>
            <person name="Braasch I."/>
            <person name="Lecointre G."/>
            <person name="Bobe J."/>
            <person name="Postlethwait J.H."/>
            <person name="Berthelot C."/>
            <person name="Roest Crollius H."/>
            <person name="Guiguen Y."/>
        </authorList>
    </citation>
    <scope>NUCLEOTIDE SEQUENCE</scope>
    <source>
        <strain evidence="2">NC1722</strain>
    </source>
</reference>
<feature type="compositionally biased region" description="Basic and acidic residues" evidence="1">
    <location>
        <begin position="7"/>
        <end position="19"/>
    </location>
</feature>
<evidence type="ECO:0000313" key="2">
    <source>
        <dbReference type="EMBL" id="KAJ8407858.1"/>
    </source>
</evidence>
<comment type="caution">
    <text evidence="2">The sequence shown here is derived from an EMBL/GenBank/DDBJ whole genome shotgun (WGS) entry which is preliminary data.</text>
</comment>
<name>A0AAD7SSH5_9TELE</name>
<evidence type="ECO:0000313" key="3">
    <source>
        <dbReference type="Proteomes" id="UP001221898"/>
    </source>
</evidence>
<keyword evidence="3" id="KW-1185">Reference proteome</keyword>
<dbReference type="Proteomes" id="UP001221898">
    <property type="component" value="Unassembled WGS sequence"/>
</dbReference>